<organism evidence="1 2">
    <name type="scientific">Periconia macrospinosa</name>
    <dbReference type="NCBI Taxonomy" id="97972"/>
    <lineage>
        <taxon>Eukaryota</taxon>
        <taxon>Fungi</taxon>
        <taxon>Dikarya</taxon>
        <taxon>Ascomycota</taxon>
        <taxon>Pezizomycotina</taxon>
        <taxon>Dothideomycetes</taxon>
        <taxon>Pleosporomycetidae</taxon>
        <taxon>Pleosporales</taxon>
        <taxon>Massarineae</taxon>
        <taxon>Periconiaceae</taxon>
        <taxon>Periconia</taxon>
    </lineage>
</organism>
<protein>
    <submittedName>
        <fullName evidence="1">Uncharacterized protein</fullName>
    </submittedName>
</protein>
<evidence type="ECO:0000313" key="1">
    <source>
        <dbReference type="EMBL" id="PVH94869.1"/>
    </source>
</evidence>
<keyword evidence="2" id="KW-1185">Reference proteome</keyword>
<dbReference type="Proteomes" id="UP000244855">
    <property type="component" value="Unassembled WGS sequence"/>
</dbReference>
<reference evidence="1 2" key="1">
    <citation type="journal article" date="2018" name="Sci. Rep.">
        <title>Comparative genomics provides insights into the lifestyle and reveals functional heterogeneity of dark septate endophytic fungi.</title>
        <authorList>
            <person name="Knapp D.G."/>
            <person name="Nemeth J.B."/>
            <person name="Barry K."/>
            <person name="Hainaut M."/>
            <person name="Henrissat B."/>
            <person name="Johnson J."/>
            <person name="Kuo A."/>
            <person name="Lim J.H.P."/>
            <person name="Lipzen A."/>
            <person name="Nolan M."/>
            <person name="Ohm R.A."/>
            <person name="Tamas L."/>
            <person name="Grigoriev I.V."/>
            <person name="Spatafora J.W."/>
            <person name="Nagy L.G."/>
            <person name="Kovacs G.M."/>
        </authorList>
    </citation>
    <scope>NUCLEOTIDE SEQUENCE [LARGE SCALE GENOMIC DNA]</scope>
    <source>
        <strain evidence="1 2">DSE2036</strain>
    </source>
</reference>
<evidence type="ECO:0000313" key="2">
    <source>
        <dbReference type="Proteomes" id="UP000244855"/>
    </source>
</evidence>
<sequence length="144" mass="15484">MSSLDNTSFTIQVGGSSIAAPANSVDEKHQAKAGDSQPAIFSLQNGRLQSGDWVLGRAWAEDRSFGPKMVFWFKASDCGDQVQPVTAEQEGETLRLSFSSILTVEDGNIFADLSGGNCYTPSSRVDRLLTAVKETHGNVSINKK</sequence>
<gene>
    <name evidence="1" type="ORF">DM02DRAFT_538546</name>
</gene>
<dbReference type="EMBL" id="KZ805517">
    <property type="protein sequence ID" value="PVH94869.1"/>
    <property type="molecule type" value="Genomic_DNA"/>
</dbReference>
<dbReference type="OrthoDB" id="3439489at2759"/>
<accession>A0A2V1DCC4</accession>
<dbReference type="AlphaFoldDB" id="A0A2V1DCC4"/>
<name>A0A2V1DCC4_9PLEO</name>
<dbReference type="Gene3D" id="2.80.10.50">
    <property type="match status" value="1"/>
</dbReference>
<proteinExistence type="predicted"/>